<dbReference type="InterPro" id="IPR002734">
    <property type="entry name" value="RibDG_C"/>
</dbReference>
<keyword evidence="3" id="KW-1185">Reference proteome</keyword>
<dbReference type="Pfam" id="PF01872">
    <property type="entry name" value="RibD_C"/>
    <property type="match status" value="1"/>
</dbReference>
<dbReference type="PANTHER" id="PTHR38011:SF11">
    <property type="entry name" value="2,5-DIAMINO-6-RIBOSYLAMINO-4(3H)-PYRIMIDINONE 5'-PHOSPHATE REDUCTASE"/>
    <property type="match status" value="1"/>
</dbReference>
<comment type="caution">
    <text evidence="2">The sequence shown here is derived from an EMBL/GenBank/DDBJ whole genome shotgun (WGS) entry which is preliminary data.</text>
</comment>
<dbReference type="OrthoDB" id="195113at2"/>
<proteinExistence type="predicted"/>
<dbReference type="InterPro" id="IPR050765">
    <property type="entry name" value="Riboflavin_Biosynth_HTPR"/>
</dbReference>
<dbReference type="SUPFAM" id="SSF53597">
    <property type="entry name" value="Dihydrofolate reductase-like"/>
    <property type="match status" value="1"/>
</dbReference>
<sequence length="197" mass="22528">MIKLKIMRKLIAQQWLSIDGFAADSKDTTAFFEYPKYNEGWEEDQLQLMKNIDTILLGATTYKMFLDYWPDVDPNKEAVGPALNSTPKIVFSKTLKEVPWGDWDPATVVAEDAVNYVKELKDQPGKDIILWGSLTVCRALAAHNLFDEYHITLAPAFVGKGMRFLPDDKEWLDMELVKSKTYTTGVLSLVYRPRSKQ</sequence>
<evidence type="ECO:0000313" key="3">
    <source>
        <dbReference type="Proteomes" id="UP000320643"/>
    </source>
</evidence>
<dbReference type="AlphaFoldDB" id="A0A552V495"/>
<gene>
    <name evidence="2" type="ORF">FMM05_08290</name>
</gene>
<dbReference type="PANTHER" id="PTHR38011">
    <property type="entry name" value="DIHYDROFOLATE REDUCTASE FAMILY PROTEIN (AFU_ORTHOLOGUE AFUA_8G06820)"/>
    <property type="match status" value="1"/>
</dbReference>
<dbReference type="Gene3D" id="3.40.430.10">
    <property type="entry name" value="Dihydrofolate Reductase, subunit A"/>
    <property type="match status" value="1"/>
</dbReference>
<protein>
    <submittedName>
        <fullName evidence="2">Reductase</fullName>
    </submittedName>
</protein>
<dbReference type="Proteomes" id="UP000320643">
    <property type="component" value="Unassembled WGS sequence"/>
</dbReference>
<evidence type="ECO:0000259" key="1">
    <source>
        <dbReference type="Pfam" id="PF01872"/>
    </source>
</evidence>
<dbReference type="GO" id="GO:0008703">
    <property type="term" value="F:5-amino-6-(5-phosphoribosylamino)uracil reductase activity"/>
    <property type="evidence" value="ECO:0007669"/>
    <property type="project" value="InterPro"/>
</dbReference>
<dbReference type="GO" id="GO:0009231">
    <property type="term" value="P:riboflavin biosynthetic process"/>
    <property type="evidence" value="ECO:0007669"/>
    <property type="project" value="InterPro"/>
</dbReference>
<dbReference type="InterPro" id="IPR024072">
    <property type="entry name" value="DHFR-like_dom_sf"/>
</dbReference>
<dbReference type="EMBL" id="VJVZ01000004">
    <property type="protein sequence ID" value="TRW25293.1"/>
    <property type="molecule type" value="Genomic_DNA"/>
</dbReference>
<organism evidence="2 3">
    <name type="scientific">Flavobacterium zepuense</name>
    <dbReference type="NCBI Taxonomy" id="2593302"/>
    <lineage>
        <taxon>Bacteria</taxon>
        <taxon>Pseudomonadati</taxon>
        <taxon>Bacteroidota</taxon>
        <taxon>Flavobacteriia</taxon>
        <taxon>Flavobacteriales</taxon>
        <taxon>Flavobacteriaceae</taxon>
        <taxon>Flavobacterium</taxon>
    </lineage>
</organism>
<name>A0A552V495_9FLAO</name>
<evidence type="ECO:0000313" key="2">
    <source>
        <dbReference type="EMBL" id="TRW25293.1"/>
    </source>
</evidence>
<reference evidence="2 3" key="1">
    <citation type="submission" date="2019-07" db="EMBL/GenBank/DDBJ databases">
        <title>Flavobacterium sp. nov., isolated from glacier ice.</title>
        <authorList>
            <person name="Liu Q."/>
            <person name="Xin Y.-H."/>
        </authorList>
    </citation>
    <scope>NUCLEOTIDE SEQUENCE [LARGE SCALE GENOMIC DNA]</scope>
    <source>
        <strain evidence="2 3">ZT4R6</strain>
    </source>
</reference>
<accession>A0A552V495</accession>
<feature type="domain" description="Bacterial bifunctional deaminase-reductase C-terminal" evidence="1">
    <location>
        <begin position="8"/>
        <end position="187"/>
    </location>
</feature>